<keyword evidence="2" id="KW-1185">Reference proteome</keyword>
<comment type="caution">
    <text evidence="1">The sequence shown here is derived from an EMBL/GenBank/DDBJ whole genome shotgun (WGS) entry which is preliminary data.</text>
</comment>
<dbReference type="AlphaFoldDB" id="A0A542WZE5"/>
<gene>
    <name evidence="1" type="ORF">FB554_3266</name>
</gene>
<name>A0A542WZE5_9MICO</name>
<reference evidence="1 2" key="1">
    <citation type="submission" date="2019-06" db="EMBL/GenBank/DDBJ databases">
        <title>Sequencing the genomes of 1000 actinobacteria strains.</title>
        <authorList>
            <person name="Klenk H.-P."/>
        </authorList>
    </citation>
    <scope>NUCLEOTIDE SEQUENCE [LARGE SCALE GENOMIC DNA]</scope>
    <source>
        <strain evidence="1 2">DSM 24617</strain>
    </source>
</reference>
<proteinExistence type="predicted"/>
<evidence type="ECO:0000313" key="1">
    <source>
        <dbReference type="EMBL" id="TQL28956.1"/>
    </source>
</evidence>
<protein>
    <submittedName>
        <fullName evidence="1">Uncharacterized protein</fullName>
    </submittedName>
</protein>
<evidence type="ECO:0000313" key="2">
    <source>
        <dbReference type="Proteomes" id="UP000318336"/>
    </source>
</evidence>
<sequence>MSEDVEQIRRAAGRAGRMALEARAAATALRRADGVTWQSLGATAYRRRLEERAREMDRCAEGLALLQRKLLMHAIAVDHQERMLARVGQQVGATVTATGATLDQIAPWLPGGTAVRAVGRLP</sequence>
<dbReference type="RefSeq" id="WP_142007718.1">
    <property type="nucleotide sequence ID" value="NZ_CAJTBP010000001.1"/>
</dbReference>
<organism evidence="1 2">
    <name type="scientific">Barrientosiimonas humi</name>
    <dbReference type="NCBI Taxonomy" id="999931"/>
    <lineage>
        <taxon>Bacteria</taxon>
        <taxon>Bacillati</taxon>
        <taxon>Actinomycetota</taxon>
        <taxon>Actinomycetes</taxon>
        <taxon>Micrococcales</taxon>
        <taxon>Dermacoccaceae</taxon>
        <taxon>Barrientosiimonas</taxon>
    </lineage>
</organism>
<dbReference type="Proteomes" id="UP000318336">
    <property type="component" value="Unassembled WGS sequence"/>
</dbReference>
<dbReference type="EMBL" id="VFOK01000002">
    <property type="protein sequence ID" value="TQL28956.1"/>
    <property type="molecule type" value="Genomic_DNA"/>
</dbReference>
<accession>A0A542WZE5</accession>